<feature type="compositionally biased region" description="Acidic residues" evidence="1">
    <location>
        <begin position="144"/>
        <end position="158"/>
    </location>
</feature>
<keyword evidence="2" id="KW-0472">Membrane</keyword>
<feature type="region of interest" description="Disordered" evidence="1">
    <location>
        <begin position="39"/>
        <end position="201"/>
    </location>
</feature>
<dbReference type="RefSeq" id="WP_160974912.1">
    <property type="nucleotide sequence ID" value="NZ_WWEN01000009.1"/>
</dbReference>
<comment type="caution">
    <text evidence="4">The sequence shown here is derived from an EMBL/GenBank/DDBJ whole genome shotgun (WGS) entry which is preliminary data.</text>
</comment>
<dbReference type="Proteomes" id="UP000479043">
    <property type="component" value="Unassembled WGS sequence"/>
</dbReference>
<dbReference type="Gene3D" id="2.20.28.160">
    <property type="match status" value="1"/>
</dbReference>
<dbReference type="NCBIfam" id="TIGR02098">
    <property type="entry name" value="MJ0042_CXXC"/>
    <property type="match status" value="1"/>
</dbReference>
<keyword evidence="2" id="KW-1133">Transmembrane helix</keyword>
<organism evidence="4 5">
    <name type="scientific">Thalassovita mangrovi</name>
    <dbReference type="NCBI Taxonomy" id="2692236"/>
    <lineage>
        <taxon>Bacteria</taxon>
        <taxon>Pseudomonadati</taxon>
        <taxon>Pseudomonadota</taxon>
        <taxon>Alphaproteobacteria</taxon>
        <taxon>Rhodobacterales</taxon>
        <taxon>Roseobacteraceae</taxon>
        <taxon>Thalassovita</taxon>
    </lineage>
</organism>
<keyword evidence="2" id="KW-0812">Transmembrane</keyword>
<proteinExistence type="predicted"/>
<evidence type="ECO:0000313" key="5">
    <source>
        <dbReference type="Proteomes" id="UP000479043"/>
    </source>
</evidence>
<accession>A0A6L8LR07</accession>
<feature type="domain" description="Zinc finger/thioredoxin putative" evidence="3">
    <location>
        <begin position="1"/>
        <end position="36"/>
    </location>
</feature>
<evidence type="ECO:0000256" key="2">
    <source>
        <dbReference type="SAM" id="Phobius"/>
    </source>
</evidence>
<protein>
    <recommendedName>
        <fullName evidence="3">Zinc finger/thioredoxin putative domain-containing protein</fullName>
    </recommendedName>
</protein>
<dbReference type="EMBL" id="WWEN01000009">
    <property type="protein sequence ID" value="MYM57000.1"/>
    <property type="molecule type" value="Genomic_DNA"/>
</dbReference>
<feature type="transmembrane region" description="Helical" evidence="2">
    <location>
        <begin position="210"/>
        <end position="228"/>
    </location>
</feature>
<feature type="compositionally biased region" description="Basic and acidic residues" evidence="1">
    <location>
        <begin position="91"/>
        <end position="109"/>
    </location>
</feature>
<gene>
    <name evidence="4" type="ORF">GR167_16915</name>
</gene>
<name>A0A6L8LR07_9RHOB</name>
<sequence>MRLTCPNCGAQYEVPDGVIPEAGRDVQCSNCGHTWFQQHPDDMAGTPGDLDLPETDLAEAGMQDIAPEPEPEEEAAEAPQRRQLDPSIAEVLREEAAREARAREAERGGGLESQPDLGLAEPEDEPTRRARQARERMARMRGEDPEDILPESVSAEEESASRRDLLPDIDEINSSLRAASDRRPAEADDHDTPGSAVEAAPNPRSGFRSGFLLALLIAAVLWMVYAYAGPIAAKVPALKPVLGSYVTVVDQARGALDAQVKALLVKLDAMGSDAS</sequence>
<feature type="compositionally biased region" description="Basic and acidic residues" evidence="1">
    <location>
        <begin position="179"/>
        <end position="192"/>
    </location>
</feature>
<evidence type="ECO:0000259" key="3">
    <source>
        <dbReference type="Pfam" id="PF13717"/>
    </source>
</evidence>
<evidence type="ECO:0000256" key="1">
    <source>
        <dbReference type="SAM" id="MobiDB-lite"/>
    </source>
</evidence>
<dbReference type="InterPro" id="IPR011723">
    <property type="entry name" value="Znf/thioredoxin_put"/>
</dbReference>
<dbReference type="AlphaFoldDB" id="A0A6L8LR07"/>
<keyword evidence="5" id="KW-1185">Reference proteome</keyword>
<feature type="compositionally biased region" description="Acidic residues" evidence="1">
    <location>
        <begin position="67"/>
        <end position="76"/>
    </location>
</feature>
<reference evidence="4 5" key="1">
    <citation type="submission" date="2020-01" db="EMBL/GenBank/DDBJ databases">
        <authorList>
            <person name="Chen S."/>
        </authorList>
    </citation>
    <scope>NUCLEOTIDE SEQUENCE [LARGE SCALE GENOMIC DNA]</scope>
    <source>
        <strain evidence="4 5">GS-10</strain>
    </source>
</reference>
<feature type="compositionally biased region" description="Basic and acidic residues" evidence="1">
    <location>
        <begin position="125"/>
        <end position="143"/>
    </location>
</feature>
<dbReference type="Pfam" id="PF13717">
    <property type="entry name" value="Zn_ribbon_4"/>
    <property type="match status" value="1"/>
</dbReference>
<evidence type="ECO:0000313" key="4">
    <source>
        <dbReference type="EMBL" id="MYM57000.1"/>
    </source>
</evidence>